<evidence type="ECO:0000259" key="1">
    <source>
        <dbReference type="Pfam" id="PF25342"/>
    </source>
</evidence>
<dbReference type="Proteomes" id="UP001642464">
    <property type="component" value="Unassembled WGS sequence"/>
</dbReference>
<protein>
    <submittedName>
        <fullName evidence="2">2-oxoglutarate 5-dioxygenase (Procollagen lysyl hydroxylase)</fullName>
    </submittedName>
</protein>
<dbReference type="CDD" id="cd22997">
    <property type="entry name" value="GT_LH"/>
    <property type="match status" value="1"/>
</dbReference>
<organism evidence="2 3">
    <name type="scientific">Durusdinium trenchii</name>
    <dbReference type="NCBI Taxonomy" id="1381693"/>
    <lineage>
        <taxon>Eukaryota</taxon>
        <taxon>Sar</taxon>
        <taxon>Alveolata</taxon>
        <taxon>Dinophyceae</taxon>
        <taxon>Suessiales</taxon>
        <taxon>Symbiodiniaceae</taxon>
        <taxon>Durusdinium</taxon>
    </lineage>
</organism>
<reference evidence="2 3" key="1">
    <citation type="submission" date="2024-02" db="EMBL/GenBank/DDBJ databases">
        <authorList>
            <person name="Chen Y."/>
            <person name="Shah S."/>
            <person name="Dougan E. K."/>
            <person name="Thang M."/>
            <person name="Chan C."/>
        </authorList>
    </citation>
    <scope>NUCLEOTIDE SEQUENCE [LARGE SCALE GENOMIC DNA]</scope>
</reference>
<keyword evidence="3" id="KW-1185">Reference proteome</keyword>
<accession>A0ABP0S0Q1</accession>
<dbReference type="InterPro" id="IPR057589">
    <property type="entry name" value="GT_PLOD"/>
</dbReference>
<evidence type="ECO:0000313" key="3">
    <source>
        <dbReference type="Proteomes" id="UP001642464"/>
    </source>
</evidence>
<evidence type="ECO:0000313" key="2">
    <source>
        <dbReference type="EMBL" id="CAK9105940.1"/>
    </source>
</evidence>
<gene>
    <name evidence="2" type="ORF">SCF082_LOCUS49359</name>
</gene>
<sequence>MLNFRGRTYIGTKHFTPGELIAQLWHVFARSCQRATTQRASLTATGHAMAWALLLAGLLPSAKAGAWQEAMKSSEDFEVISFVTALDPTALMRTNLLESFPLKVTLLGLEPEKKPWTNLRKLQLLHQHVAKLPPEKVVFAIDFFDVVWLHCQRDLVEIFKSFGRPMVFSAELHPYPISPDALERLERAEGYPLLAQRKEPLRTVEGKTYKYLNSGCLVGYAGALKLATARMLQRGGQNRYVRNSRLASSELERVQMQMGIDDQIAWHTYALHHSDEIALDYDADLFLSVLSIPLKDFVLKRGQVWAEPFGRPACFAHGNGASNMAIYVAQIQQLAKTYPGLQPGNCSEVVKEVGNAKMWELNCDDGVARAKPRRKLPRKKCIASSLSNATLESS</sequence>
<comment type="caution">
    <text evidence="2">The sequence shown here is derived from an EMBL/GenBank/DDBJ whole genome shotgun (WGS) entry which is preliminary data.</text>
</comment>
<proteinExistence type="predicted"/>
<dbReference type="Pfam" id="PF25342">
    <property type="entry name" value="GT_PLOD"/>
    <property type="match status" value="1"/>
</dbReference>
<name>A0ABP0S0Q1_9DINO</name>
<feature type="domain" description="PLOD1-3-like GT" evidence="1">
    <location>
        <begin position="100"/>
        <end position="225"/>
    </location>
</feature>
<dbReference type="EMBL" id="CAXAMM010042640">
    <property type="protein sequence ID" value="CAK9105940.1"/>
    <property type="molecule type" value="Genomic_DNA"/>
</dbReference>